<gene>
    <name evidence="2" type="ORF">EZS28_044810</name>
</gene>
<evidence type="ECO:0000313" key="3">
    <source>
        <dbReference type="Proteomes" id="UP000324800"/>
    </source>
</evidence>
<evidence type="ECO:0000313" key="2">
    <source>
        <dbReference type="EMBL" id="KAA6359663.1"/>
    </source>
</evidence>
<name>A0A5J4TP87_9EUKA</name>
<feature type="non-terminal residue" evidence="2">
    <location>
        <position position="1"/>
    </location>
</feature>
<evidence type="ECO:0000256" key="1">
    <source>
        <dbReference type="SAM" id="MobiDB-lite"/>
    </source>
</evidence>
<feature type="region of interest" description="Disordered" evidence="1">
    <location>
        <begin position="1"/>
        <end position="106"/>
    </location>
</feature>
<dbReference type="AlphaFoldDB" id="A0A5J4TP87"/>
<proteinExistence type="predicted"/>
<protein>
    <submittedName>
        <fullName evidence="2">Uncharacterized protein</fullName>
    </submittedName>
</protein>
<accession>A0A5J4TP87</accession>
<dbReference type="Proteomes" id="UP000324800">
    <property type="component" value="Unassembled WGS sequence"/>
</dbReference>
<dbReference type="EMBL" id="SNRW01028037">
    <property type="protein sequence ID" value="KAA6359663.1"/>
    <property type="molecule type" value="Genomic_DNA"/>
</dbReference>
<sequence>PVARKSSNIMFGSQGKPLNQNPPMHSSFQNKSVSPHTISTQSLHGPLSPTASTQQGPQFGSQKSVSPKQAISTPQNMNQYRASLNAQSQSPEMNVIMDSMKKSGNN</sequence>
<feature type="compositionally biased region" description="Polar residues" evidence="1">
    <location>
        <begin position="1"/>
        <end position="92"/>
    </location>
</feature>
<comment type="caution">
    <text evidence="2">The sequence shown here is derived from an EMBL/GenBank/DDBJ whole genome shotgun (WGS) entry which is preliminary data.</text>
</comment>
<organism evidence="2 3">
    <name type="scientific">Streblomastix strix</name>
    <dbReference type="NCBI Taxonomy" id="222440"/>
    <lineage>
        <taxon>Eukaryota</taxon>
        <taxon>Metamonada</taxon>
        <taxon>Preaxostyla</taxon>
        <taxon>Oxymonadida</taxon>
        <taxon>Streblomastigidae</taxon>
        <taxon>Streblomastix</taxon>
    </lineage>
</organism>
<reference evidence="2 3" key="1">
    <citation type="submission" date="2019-03" db="EMBL/GenBank/DDBJ databases">
        <title>Single cell metagenomics reveals metabolic interactions within the superorganism composed of flagellate Streblomastix strix and complex community of Bacteroidetes bacteria on its surface.</title>
        <authorList>
            <person name="Treitli S.C."/>
            <person name="Kolisko M."/>
            <person name="Husnik F."/>
            <person name="Keeling P."/>
            <person name="Hampl V."/>
        </authorList>
    </citation>
    <scope>NUCLEOTIDE SEQUENCE [LARGE SCALE GENOMIC DNA]</scope>
    <source>
        <strain evidence="2">ST1C</strain>
    </source>
</reference>